<reference evidence="5" key="1">
    <citation type="submission" date="2020-03" db="EMBL/GenBank/DDBJ databases">
        <title>Solimonas marina sp. nov., isolated from deep seawater of the Pacific Ocean.</title>
        <authorList>
            <person name="Liu X."/>
            <person name="Lai Q."/>
            <person name="Sun F."/>
            <person name="Gai Y."/>
            <person name="Li G."/>
            <person name="Shao Z."/>
        </authorList>
    </citation>
    <scope>NUCLEOTIDE SEQUENCE</scope>
    <source>
        <strain evidence="5">C16B3</strain>
    </source>
</reference>
<gene>
    <name evidence="5" type="ORF">G7Y82_00610</name>
</gene>
<evidence type="ECO:0000256" key="2">
    <source>
        <dbReference type="SAM" id="SignalP"/>
    </source>
</evidence>
<evidence type="ECO:0000259" key="4">
    <source>
        <dbReference type="Pfam" id="PF02897"/>
    </source>
</evidence>
<dbReference type="GO" id="GO:0004252">
    <property type="term" value="F:serine-type endopeptidase activity"/>
    <property type="evidence" value="ECO:0007669"/>
    <property type="project" value="InterPro"/>
</dbReference>
<evidence type="ECO:0000313" key="6">
    <source>
        <dbReference type="Proteomes" id="UP000653472"/>
    </source>
</evidence>
<sequence length="699" mass="77872">MFEVIRSHRHCRVIAASLSLLSCAYVGRVVAAPEAMNAVDLLDLQHLSSPVVSPDGHTVLYARSRDDWKKNHVRWELLRIGSDGSGRQHMLNAAAKELTWSPDGRFFAFVGRLGGDKVDQLYVMAVDGGDAQRVMVRHHAISSPRWSADGKQIYFLENVALDKNLEKRIKQKDDMVPFETPTRRRELWRVTVADGSVERITHGDGYDVKAFTLAPDGRSVVYRRAPSELHDDGPKSELWLQPLNGGGAARQLTHNDYAESDIEYAPDGRELLFLANAEAGHYATVNANLFVMDVDGGAPHELQHGLPYDIDSAHWSADGREIYFVATTGVRRELFAVDVHGDRLRPLVRGDFAISGWSLSRNGHTLAYVANSATSPGELYQLDPRASAKARPLTHEYDDLAQRFDLPKQEAVQWTAPDGQALEGLLTYPIGYKPGTRYPLIVQNHGGPHSSEVFNIFAYGRYLPLLAAHGAMVLSVNYRGSSGYGDTFMQGMDGGYFRYADKDVLSGVDMLVARGMADPDRLGVMGWSAGGHMTNWLVTVTHRFKAAVSGAGAVDWPSMYLTSDARYQRTAWFDTPPYGTQARRDLYTEYSPLSRLDKVHTPVLILAGARDERVPWTQSVMLYRSLKALGVETQLYLAPREPHNFKELRHRLFQINVQMKWFVDKVLGGTYEPAQAPEGIAPKGIEAFDDAPDEHGDHD</sequence>
<dbReference type="GO" id="GO:0006508">
    <property type="term" value="P:proteolysis"/>
    <property type="evidence" value="ECO:0007669"/>
    <property type="project" value="InterPro"/>
</dbReference>
<dbReference type="InterPro" id="IPR029058">
    <property type="entry name" value="AB_hydrolase_fold"/>
</dbReference>
<proteinExistence type="predicted"/>
<keyword evidence="1" id="KW-0378">Hydrolase</keyword>
<accession>A0A970B7V4</accession>
<dbReference type="SUPFAM" id="SSF82171">
    <property type="entry name" value="DPP6 N-terminal domain-like"/>
    <property type="match status" value="1"/>
</dbReference>
<dbReference type="PANTHER" id="PTHR42776:SF27">
    <property type="entry name" value="DIPEPTIDYL PEPTIDASE FAMILY MEMBER 6"/>
    <property type="match status" value="1"/>
</dbReference>
<feature type="domain" description="Peptidase S9A N-terminal" evidence="4">
    <location>
        <begin position="97"/>
        <end position="386"/>
    </location>
</feature>
<dbReference type="InterPro" id="IPR023302">
    <property type="entry name" value="Pept_S9A_N"/>
</dbReference>
<dbReference type="EMBL" id="JAAVXB010000001">
    <property type="protein sequence ID" value="NKF20796.1"/>
    <property type="molecule type" value="Genomic_DNA"/>
</dbReference>
<dbReference type="AlphaFoldDB" id="A0A970B7V4"/>
<name>A0A970B7V4_9GAMM</name>
<feature type="signal peptide" evidence="2">
    <location>
        <begin position="1"/>
        <end position="31"/>
    </location>
</feature>
<dbReference type="InterPro" id="IPR011042">
    <property type="entry name" value="6-blade_b-propeller_TolB-like"/>
</dbReference>
<keyword evidence="6" id="KW-1185">Reference proteome</keyword>
<comment type="caution">
    <text evidence="5">The sequence shown here is derived from an EMBL/GenBank/DDBJ whole genome shotgun (WGS) entry which is preliminary data.</text>
</comment>
<dbReference type="Pfam" id="PF02897">
    <property type="entry name" value="Peptidase_S9_N"/>
    <property type="match status" value="1"/>
</dbReference>
<dbReference type="Gene3D" id="3.40.50.1820">
    <property type="entry name" value="alpha/beta hydrolase"/>
    <property type="match status" value="1"/>
</dbReference>
<dbReference type="Pfam" id="PF00326">
    <property type="entry name" value="Peptidase_S9"/>
    <property type="match status" value="1"/>
</dbReference>
<dbReference type="Proteomes" id="UP000653472">
    <property type="component" value="Unassembled WGS sequence"/>
</dbReference>
<dbReference type="PROSITE" id="PS51257">
    <property type="entry name" value="PROKAR_LIPOPROTEIN"/>
    <property type="match status" value="1"/>
</dbReference>
<dbReference type="PANTHER" id="PTHR42776">
    <property type="entry name" value="SERINE PEPTIDASE S9 FAMILY MEMBER"/>
    <property type="match status" value="1"/>
</dbReference>
<organism evidence="5 6">
    <name type="scientific">Solimonas marina</name>
    <dbReference type="NCBI Taxonomy" id="2714601"/>
    <lineage>
        <taxon>Bacteria</taxon>
        <taxon>Pseudomonadati</taxon>
        <taxon>Pseudomonadota</taxon>
        <taxon>Gammaproteobacteria</taxon>
        <taxon>Nevskiales</taxon>
        <taxon>Nevskiaceae</taxon>
        <taxon>Solimonas</taxon>
    </lineage>
</organism>
<evidence type="ECO:0000256" key="1">
    <source>
        <dbReference type="ARBA" id="ARBA00022801"/>
    </source>
</evidence>
<keyword evidence="2" id="KW-0732">Signal</keyword>
<dbReference type="InterPro" id="IPR001375">
    <property type="entry name" value="Peptidase_S9_cat"/>
</dbReference>
<dbReference type="SUPFAM" id="SSF53474">
    <property type="entry name" value="alpha/beta-Hydrolases"/>
    <property type="match status" value="1"/>
</dbReference>
<feature type="domain" description="Peptidase S9 prolyl oligopeptidase catalytic" evidence="3">
    <location>
        <begin position="464"/>
        <end position="665"/>
    </location>
</feature>
<dbReference type="RefSeq" id="WP_168146059.1">
    <property type="nucleotide sequence ID" value="NZ_JAAVXB010000001.1"/>
</dbReference>
<evidence type="ECO:0000313" key="5">
    <source>
        <dbReference type="EMBL" id="NKF20796.1"/>
    </source>
</evidence>
<protein>
    <submittedName>
        <fullName evidence="5">S9 family peptidase</fullName>
    </submittedName>
</protein>
<dbReference type="Gene3D" id="2.120.10.30">
    <property type="entry name" value="TolB, C-terminal domain"/>
    <property type="match status" value="1"/>
</dbReference>
<dbReference type="Gene3D" id="2.120.10.60">
    <property type="entry name" value="Tricorn protease N-terminal domain"/>
    <property type="match status" value="1"/>
</dbReference>
<evidence type="ECO:0000259" key="3">
    <source>
        <dbReference type="Pfam" id="PF00326"/>
    </source>
</evidence>
<feature type="chain" id="PRO_5036764260" evidence="2">
    <location>
        <begin position="32"/>
        <end position="699"/>
    </location>
</feature>